<gene>
    <name evidence="1" type="ORF">ACFFH4_17255</name>
</gene>
<dbReference type="Proteomes" id="UP001589833">
    <property type="component" value="Unassembled WGS sequence"/>
</dbReference>
<evidence type="ECO:0000313" key="2">
    <source>
        <dbReference type="Proteomes" id="UP001589833"/>
    </source>
</evidence>
<reference evidence="1 2" key="1">
    <citation type="submission" date="2024-09" db="EMBL/GenBank/DDBJ databases">
        <authorList>
            <person name="Sun Q."/>
            <person name="Mori K."/>
        </authorList>
    </citation>
    <scope>NUCLEOTIDE SEQUENCE [LARGE SCALE GENOMIC DNA]</scope>
    <source>
        <strain evidence="1 2">NCAIM B.02301</strain>
    </source>
</reference>
<comment type="caution">
    <text evidence="1">The sequence shown here is derived from an EMBL/GenBank/DDBJ whole genome shotgun (WGS) entry which is preliminary data.</text>
</comment>
<sequence>MQNDKSRKADLKILIRKKKKQEQRDWRLTMKRLRKFQSDVLNHRTSDKK</sequence>
<proteinExistence type="predicted"/>
<evidence type="ECO:0000313" key="1">
    <source>
        <dbReference type="EMBL" id="MFC0560727.1"/>
    </source>
</evidence>
<name>A0ABV6NIY9_9BACI</name>
<accession>A0ABV6NIY9</accession>
<dbReference type="EMBL" id="JBHLTR010000038">
    <property type="protein sequence ID" value="MFC0560727.1"/>
    <property type="molecule type" value="Genomic_DNA"/>
</dbReference>
<organism evidence="1 2">
    <name type="scientific">Halalkalibacter alkalisediminis</name>
    <dbReference type="NCBI Taxonomy" id="935616"/>
    <lineage>
        <taxon>Bacteria</taxon>
        <taxon>Bacillati</taxon>
        <taxon>Bacillota</taxon>
        <taxon>Bacilli</taxon>
        <taxon>Bacillales</taxon>
        <taxon>Bacillaceae</taxon>
        <taxon>Halalkalibacter</taxon>
    </lineage>
</organism>
<keyword evidence="2" id="KW-1185">Reference proteome</keyword>
<protein>
    <submittedName>
        <fullName evidence="1">Uncharacterized protein</fullName>
    </submittedName>
</protein>